<organism evidence="8 9">
    <name type="scientific">Amycolatopsis antarctica</name>
    <dbReference type="NCBI Taxonomy" id="1854586"/>
    <lineage>
        <taxon>Bacteria</taxon>
        <taxon>Bacillati</taxon>
        <taxon>Actinomycetota</taxon>
        <taxon>Actinomycetes</taxon>
        <taxon>Pseudonocardiales</taxon>
        <taxon>Pseudonocardiaceae</taxon>
        <taxon>Amycolatopsis</taxon>
    </lineage>
</organism>
<evidence type="ECO:0000313" key="8">
    <source>
        <dbReference type="EMBL" id="OZM74127.1"/>
    </source>
</evidence>
<dbReference type="GO" id="GO:0006364">
    <property type="term" value="P:rRNA processing"/>
    <property type="evidence" value="ECO:0007669"/>
    <property type="project" value="UniProtKB-UniRule"/>
</dbReference>
<evidence type="ECO:0000256" key="5">
    <source>
        <dbReference type="HAMAP-Rule" id="MF_00014"/>
    </source>
</evidence>
<dbReference type="Pfam" id="PF01782">
    <property type="entry name" value="RimM"/>
    <property type="match status" value="1"/>
</dbReference>
<dbReference type="Gene3D" id="2.40.30.60">
    <property type="entry name" value="RimM"/>
    <property type="match status" value="1"/>
</dbReference>
<proteinExistence type="inferred from homology"/>
<dbReference type="InParanoid" id="A0A263D9A4"/>
<dbReference type="RefSeq" id="WP_094861884.1">
    <property type="nucleotide sequence ID" value="NZ_NKYE01000003.1"/>
</dbReference>
<dbReference type="AlphaFoldDB" id="A0A263D9A4"/>
<dbReference type="PANTHER" id="PTHR33692">
    <property type="entry name" value="RIBOSOME MATURATION FACTOR RIMM"/>
    <property type="match status" value="1"/>
</dbReference>
<dbReference type="InterPro" id="IPR011033">
    <property type="entry name" value="PRC_barrel-like_sf"/>
</dbReference>
<dbReference type="InterPro" id="IPR056792">
    <property type="entry name" value="PRC_RimM"/>
</dbReference>
<sequence>MADTQGTEVVVGRIAKAHGVGGELAVDIRTDSPELRFALGSTLRTRLRDGSDRELTVAAARSHSGRLLVRFEQVLTRDVAETLRGALLLADTADLPPTGDPDEFYDHELEGLRAELADGTVVGIVIEMVHSPGAELLSIDREGVTVLVPFVRAIVPEVDIAGGRVVLTPPDGLLDGE</sequence>
<dbReference type="Proteomes" id="UP000242444">
    <property type="component" value="Unassembled WGS sequence"/>
</dbReference>
<dbReference type="SUPFAM" id="SSF50346">
    <property type="entry name" value="PRC-barrel domain"/>
    <property type="match status" value="1"/>
</dbReference>
<dbReference type="Pfam" id="PF24986">
    <property type="entry name" value="PRC_RimM"/>
    <property type="match status" value="1"/>
</dbReference>
<keyword evidence="3 5" id="KW-0698">rRNA processing</keyword>
<comment type="subunit">
    <text evidence="5">Binds ribosomal protein uS19.</text>
</comment>
<dbReference type="PANTHER" id="PTHR33692:SF1">
    <property type="entry name" value="RIBOSOME MATURATION FACTOR RIMM"/>
    <property type="match status" value="1"/>
</dbReference>
<evidence type="ECO:0000256" key="2">
    <source>
        <dbReference type="ARBA" id="ARBA00022517"/>
    </source>
</evidence>
<comment type="caution">
    <text evidence="8">The sequence shown here is derived from an EMBL/GenBank/DDBJ whole genome shotgun (WGS) entry which is preliminary data.</text>
</comment>
<dbReference type="OrthoDB" id="5381335at2"/>
<dbReference type="GO" id="GO:0005840">
    <property type="term" value="C:ribosome"/>
    <property type="evidence" value="ECO:0007669"/>
    <property type="project" value="InterPro"/>
</dbReference>
<dbReference type="InterPro" id="IPR011961">
    <property type="entry name" value="RimM"/>
</dbReference>
<gene>
    <name evidence="5" type="primary">rimM</name>
    <name evidence="8" type="ORF">CFN78_07670</name>
</gene>
<keyword evidence="4 5" id="KW-0143">Chaperone</keyword>
<dbReference type="GO" id="GO:0043022">
    <property type="term" value="F:ribosome binding"/>
    <property type="evidence" value="ECO:0007669"/>
    <property type="project" value="InterPro"/>
</dbReference>
<keyword evidence="1 5" id="KW-0963">Cytoplasm</keyword>
<dbReference type="GO" id="GO:0005737">
    <property type="term" value="C:cytoplasm"/>
    <property type="evidence" value="ECO:0007669"/>
    <property type="project" value="UniProtKB-SubCell"/>
</dbReference>
<dbReference type="SUPFAM" id="SSF50447">
    <property type="entry name" value="Translation proteins"/>
    <property type="match status" value="1"/>
</dbReference>
<evidence type="ECO:0000259" key="7">
    <source>
        <dbReference type="Pfam" id="PF24986"/>
    </source>
</evidence>
<dbReference type="InterPro" id="IPR002676">
    <property type="entry name" value="RimM_N"/>
</dbReference>
<feature type="domain" description="RimM N-terminal" evidence="6">
    <location>
        <begin position="10"/>
        <end position="92"/>
    </location>
</feature>
<evidence type="ECO:0000259" key="6">
    <source>
        <dbReference type="Pfam" id="PF01782"/>
    </source>
</evidence>
<comment type="domain">
    <text evidence="5">The PRC barrel domain binds ribosomal protein uS19.</text>
</comment>
<dbReference type="InterPro" id="IPR036976">
    <property type="entry name" value="RimM_N_sf"/>
</dbReference>
<evidence type="ECO:0000313" key="9">
    <source>
        <dbReference type="Proteomes" id="UP000242444"/>
    </source>
</evidence>
<dbReference type="GO" id="GO:0042274">
    <property type="term" value="P:ribosomal small subunit biogenesis"/>
    <property type="evidence" value="ECO:0007669"/>
    <property type="project" value="UniProtKB-UniRule"/>
</dbReference>
<reference evidence="8 9" key="1">
    <citation type="submission" date="2017-07" db="EMBL/GenBank/DDBJ databases">
        <title>Amycolatopsis antarcticus sp. nov., isolated from the surface of an Antarcticus brown macroalga.</title>
        <authorList>
            <person name="Wang J."/>
            <person name="Leiva S."/>
            <person name="Huang J."/>
            <person name="Huang Y."/>
        </authorList>
    </citation>
    <scope>NUCLEOTIDE SEQUENCE [LARGE SCALE GENOMIC DNA]</scope>
    <source>
        <strain evidence="8 9">AU-G6</strain>
    </source>
</reference>
<evidence type="ECO:0000256" key="3">
    <source>
        <dbReference type="ARBA" id="ARBA00022552"/>
    </source>
</evidence>
<accession>A0A263D9A4</accession>
<dbReference type="NCBIfam" id="TIGR02273">
    <property type="entry name" value="16S_RimM"/>
    <property type="match status" value="1"/>
</dbReference>
<feature type="domain" description="Ribosome maturation factor RimM PRC barrel" evidence="7">
    <location>
        <begin position="107"/>
        <end position="173"/>
    </location>
</feature>
<dbReference type="HAMAP" id="MF_00014">
    <property type="entry name" value="Ribosome_mat_RimM"/>
    <property type="match status" value="1"/>
</dbReference>
<evidence type="ECO:0000256" key="4">
    <source>
        <dbReference type="ARBA" id="ARBA00023186"/>
    </source>
</evidence>
<comment type="function">
    <text evidence="5">An accessory protein needed during the final step in the assembly of 30S ribosomal subunit, possibly for assembly of the head region. Essential for efficient processing of 16S rRNA. May be needed both before and after RbfA during the maturation of 16S rRNA. It has affinity for free ribosomal 30S subunits but not for 70S ribosomes.</text>
</comment>
<keyword evidence="2 5" id="KW-0690">Ribosome biogenesis</keyword>
<comment type="subcellular location">
    <subcellularLocation>
        <location evidence="5">Cytoplasm</location>
    </subcellularLocation>
</comment>
<comment type="similarity">
    <text evidence="5">Belongs to the RimM family.</text>
</comment>
<evidence type="ECO:0000256" key="1">
    <source>
        <dbReference type="ARBA" id="ARBA00022490"/>
    </source>
</evidence>
<name>A0A263D9A4_9PSEU</name>
<dbReference type="Gene3D" id="2.30.30.240">
    <property type="entry name" value="PRC-barrel domain"/>
    <property type="match status" value="1"/>
</dbReference>
<dbReference type="EMBL" id="NKYE01000003">
    <property type="protein sequence ID" value="OZM74127.1"/>
    <property type="molecule type" value="Genomic_DNA"/>
</dbReference>
<protein>
    <recommendedName>
        <fullName evidence="5">Ribosome maturation factor RimM</fullName>
    </recommendedName>
</protein>
<dbReference type="InterPro" id="IPR009000">
    <property type="entry name" value="Transl_B-barrel_sf"/>
</dbReference>
<keyword evidence="9" id="KW-1185">Reference proteome</keyword>
<dbReference type="FunCoup" id="A0A263D9A4">
    <property type="interactions" value="115"/>
</dbReference>